<gene>
    <name evidence="1" type="ORF">S03H2_03475</name>
</gene>
<reference evidence="1" key="1">
    <citation type="journal article" date="2014" name="Front. Microbiol.">
        <title>High frequency of phylogenetically diverse reductive dehalogenase-homologous genes in deep subseafloor sedimentary metagenomes.</title>
        <authorList>
            <person name="Kawai M."/>
            <person name="Futagami T."/>
            <person name="Toyoda A."/>
            <person name="Takaki Y."/>
            <person name="Nishi S."/>
            <person name="Hori S."/>
            <person name="Arai W."/>
            <person name="Tsubouchi T."/>
            <person name="Morono Y."/>
            <person name="Uchiyama I."/>
            <person name="Ito T."/>
            <person name="Fujiyama A."/>
            <person name="Inagaki F."/>
            <person name="Takami H."/>
        </authorList>
    </citation>
    <scope>NUCLEOTIDE SEQUENCE</scope>
    <source>
        <strain evidence="1">Expedition CK06-06</strain>
    </source>
</reference>
<sequence length="76" mass="8318">MKNNTIVDFKLDSILLYVIITPLGTAVVPEVKTIWAKSSEETDISGFSKGVMDDKRSSISSIIIDIRPGNFFSLPG</sequence>
<protein>
    <submittedName>
        <fullName evidence="1">Uncharacterized protein</fullName>
    </submittedName>
</protein>
<comment type="caution">
    <text evidence="1">The sequence shown here is derived from an EMBL/GenBank/DDBJ whole genome shotgun (WGS) entry which is preliminary data.</text>
</comment>
<dbReference type="EMBL" id="BARU01001284">
    <property type="protein sequence ID" value="GAH30609.1"/>
    <property type="molecule type" value="Genomic_DNA"/>
</dbReference>
<dbReference type="AlphaFoldDB" id="X1FML1"/>
<proteinExistence type="predicted"/>
<accession>X1FML1</accession>
<name>X1FML1_9ZZZZ</name>
<organism evidence="1">
    <name type="scientific">marine sediment metagenome</name>
    <dbReference type="NCBI Taxonomy" id="412755"/>
    <lineage>
        <taxon>unclassified sequences</taxon>
        <taxon>metagenomes</taxon>
        <taxon>ecological metagenomes</taxon>
    </lineage>
</organism>
<evidence type="ECO:0000313" key="1">
    <source>
        <dbReference type="EMBL" id="GAH30609.1"/>
    </source>
</evidence>